<organism evidence="1 2">
    <name type="scientific">Staphylococcus haemolyticus</name>
    <dbReference type="NCBI Taxonomy" id="1283"/>
    <lineage>
        <taxon>Bacteria</taxon>
        <taxon>Bacillati</taxon>
        <taxon>Bacillota</taxon>
        <taxon>Bacilli</taxon>
        <taxon>Bacillales</taxon>
        <taxon>Staphylococcaceae</taxon>
        <taxon>Staphylococcus</taxon>
    </lineage>
</organism>
<dbReference type="Proteomes" id="UP000053523">
    <property type="component" value="Unassembled WGS sequence"/>
</dbReference>
<comment type="caution">
    <text evidence="1">The sequence shown here is derived from an EMBL/GenBank/DDBJ whole genome shotgun (WGS) entry which is preliminary data.</text>
</comment>
<reference evidence="1 2" key="1">
    <citation type="submission" date="2017-12" db="EMBL/GenBank/DDBJ databases">
        <title>FDA dAtabase for Regulatory Grade micrObial Sequences (FDA-ARGOS): Supporting development and validation of Infectious Disease Dx tests.</title>
        <authorList>
            <person name="Hoffmann M."/>
            <person name="Allard M."/>
            <person name="Evans P."/>
            <person name="Brown E."/>
            <person name="Tallon L."/>
            <person name="Sadzewicz L."/>
            <person name="Sengamalay N."/>
            <person name="Ott S."/>
            <person name="Godinez A."/>
            <person name="Nagaraj S."/>
            <person name="Vavikolanu K."/>
            <person name="Aluvathingal J."/>
            <person name="Nadendla S."/>
            <person name="Sichtig H."/>
        </authorList>
    </citation>
    <scope>NUCLEOTIDE SEQUENCE [LARGE SCALE GENOMIC DNA]</scope>
    <source>
        <strain evidence="1 2">FDAARGOS_148</strain>
    </source>
</reference>
<evidence type="ECO:0000313" key="2">
    <source>
        <dbReference type="Proteomes" id="UP000053523"/>
    </source>
</evidence>
<sequence length="187" mass="21978">MSEFLAAIVGGIFALIGTFWGIKYQITKEKEEKREDYKNDILSMIDLTAYKASKISKIHLSETNALINKPQTLEKCDDVEELFVKLDDQIQELLGTMSHHEEESNKPIRDLLNCYESLENYISKFSIAARIYNDKYETNSDDKRVIIVRTKEKLDRNINTFINDLRQFSKHHFNHDMYEPTLKFESE</sequence>
<dbReference type="RefSeq" id="WP_016930610.1">
    <property type="nucleotide sequence ID" value="NZ_CAJCFW010000030.1"/>
</dbReference>
<dbReference type="AlphaFoldDB" id="A0A2K0AY94"/>
<gene>
    <name evidence="1" type="ORF">AL503_001500</name>
</gene>
<evidence type="ECO:0000313" key="1">
    <source>
        <dbReference type="EMBL" id="PNN29989.1"/>
    </source>
</evidence>
<protein>
    <submittedName>
        <fullName evidence="1">Uncharacterized protein</fullName>
    </submittedName>
</protein>
<name>A0A2K0AY94_STAHA</name>
<dbReference type="EMBL" id="LORN02000006">
    <property type="protein sequence ID" value="PNN29989.1"/>
    <property type="molecule type" value="Genomic_DNA"/>
</dbReference>
<proteinExistence type="predicted"/>
<accession>A0A2K0AY94</accession>